<gene>
    <name evidence="1" type="primary">remB</name>
    <name evidence="1" type="ORF">ACFPU1_02535</name>
</gene>
<evidence type="ECO:0000313" key="2">
    <source>
        <dbReference type="Proteomes" id="UP001596142"/>
    </source>
</evidence>
<organism evidence="1 2">
    <name type="scientific">Thalassorhabdus alkalitolerans</name>
    <dbReference type="NCBI Taxonomy" id="2282697"/>
    <lineage>
        <taxon>Bacteria</taxon>
        <taxon>Bacillati</taxon>
        <taxon>Bacillota</taxon>
        <taxon>Bacilli</taxon>
        <taxon>Bacillales</taxon>
        <taxon>Bacillaceae</taxon>
        <taxon>Thalassorhabdus</taxon>
    </lineage>
</organism>
<protein>
    <submittedName>
        <fullName evidence="1">Extracellular matrix regulator RemB</fullName>
    </submittedName>
</protein>
<keyword evidence="2" id="KW-1185">Reference proteome</keyword>
<evidence type="ECO:0000313" key="1">
    <source>
        <dbReference type="EMBL" id="MFC5711652.1"/>
    </source>
</evidence>
<proteinExistence type="predicted"/>
<dbReference type="Proteomes" id="UP001596142">
    <property type="component" value="Unassembled WGS sequence"/>
</dbReference>
<dbReference type="RefSeq" id="WP_054636240.1">
    <property type="nucleotide sequence ID" value="NZ_JBHSOZ010000002.1"/>
</dbReference>
<comment type="caution">
    <text evidence="1">The sequence shown here is derived from an EMBL/GenBank/DDBJ whole genome shotgun (WGS) entry which is preliminary data.</text>
</comment>
<accession>A0ABW0YLP9</accession>
<dbReference type="InterPro" id="IPR007169">
    <property type="entry name" value="RemA-like"/>
</dbReference>
<reference evidence="2" key="1">
    <citation type="journal article" date="2019" name="Int. J. Syst. Evol. Microbiol.">
        <title>The Global Catalogue of Microorganisms (GCM) 10K type strain sequencing project: providing services to taxonomists for standard genome sequencing and annotation.</title>
        <authorList>
            <consortium name="The Broad Institute Genomics Platform"/>
            <consortium name="The Broad Institute Genome Sequencing Center for Infectious Disease"/>
            <person name="Wu L."/>
            <person name="Ma J."/>
        </authorList>
    </citation>
    <scope>NUCLEOTIDE SEQUENCE [LARGE SCALE GENOMIC DNA]</scope>
    <source>
        <strain evidence="2">CECT 7184</strain>
    </source>
</reference>
<name>A0ABW0YLP9_9BACI</name>
<dbReference type="Pfam" id="PF04025">
    <property type="entry name" value="RemA-like"/>
    <property type="match status" value="1"/>
</dbReference>
<sequence length="93" mass="10361">MFIHLGGDTVIRAKDVVAILDYETNKSSAISQQFLNAKDKKDIIEISADLQKSIVVTDDILYFSPISSLTLKRRASVVSGIEDYSEEETVHDN</sequence>
<dbReference type="NCBIfam" id="NF046065">
    <property type="entry name" value="MtxRegRemB"/>
    <property type="match status" value="1"/>
</dbReference>
<dbReference type="EMBL" id="JBHSOZ010000002">
    <property type="protein sequence ID" value="MFC5711652.1"/>
    <property type="molecule type" value="Genomic_DNA"/>
</dbReference>